<feature type="signal peptide" evidence="1">
    <location>
        <begin position="1"/>
        <end position="19"/>
    </location>
</feature>
<organism evidence="2 3">
    <name type="scientific">Chitinilyticum piscinae</name>
    <dbReference type="NCBI Taxonomy" id="2866724"/>
    <lineage>
        <taxon>Bacteria</taxon>
        <taxon>Pseudomonadati</taxon>
        <taxon>Pseudomonadota</taxon>
        <taxon>Betaproteobacteria</taxon>
        <taxon>Neisseriales</taxon>
        <taxon>Chitinibacteraceae</taxon>
        <taxon>Chitinilyticum</taxon>
    </lineage>
</organism>
<accession>A0A8J7FQ01</accession>
<proteinExistence type="predicted"/>
<gene>
    <name evidence="2" type="ORF">INR99_04045</name>
</gene>
<feature type="chain" id="PRO_5035203866" description="Outer membrane protein beta-barrel domain-containing protein" evidence="1">
    <location>
        <begin position="20"/>
        <end position="294"/>
    </location>
</feature>
<reference evidence="2 3" key="1">
    <citation type="submission" date="2020-10" db="EMBL/GenBank/DDBJ databases">
        <title>The genome sequence of Chitinilyticum litopenaei 4Y14.</title>
        <authorList>
            <person name="Liu Y."/>
        </authorList>
    </citation>
    <scope>NUCLEOTIDE SEQUENCE [LARGE SCALE GENOMIC DNA]</scope>
    <source>
        <strain evidence="2 3">4Y14</strain>
    </source>
</reference>
<name>A0A8J7FQ01_9NEIS</name>
<sequence>MKLQMIAASLVLACASAQAADTTMNAALTGGWIPDFNLDSGGKASATLWQASVSGSKQLDASQRLGVAISFGQQSWSFDQAQAWGGSEPWGTLGRASFSLPYSYASQDGWLYSLAPGIEYAAEQGADQGDALSYGASAFVAHYFAPNKMIGLGVAVWQRLEDVQAFPFLVVNWQLGEQWRIANPFAVSPVGPAGLELVWAPDQRFELGLGGTWRSYEYRLAKDNSVAAGGVLKDSSVPVFVRAGYAFNPSLRLDAYAGVGLGGEFVIQNSNGDDQVTEQHSAMPIMGLSLSGRF</sequence>
<evidence type="ECO:0000313" key="2">
    <source>
        <dbReference type="EMBL" id="MBE9608511.1"/>
    </source>
</evidence>
<dbReference type="Proteomes" id="UP000604481">
    <property type="component" value="Unassembled WGS sequence"/>
</dbReference>
<keyword evidence="3" id="KW-1185">Reference proteome</keyword>
<dbReference type="EMBL" id="JADFUA010000002">
    <property type="protein sequence ID" value="MBE9608511.1"/>
    <property type="molecule type" value="Genomic_DNA"/>
</dbReference>
<dbReference type="RefSeq" id="WP_194115030.1">
    <property type="nucleotide sequence ID" value="NZ_JADFUA010000002.1"/>
</dbReference>
<comment type="caution">
    <text evidence="2">The sequence shown here is derived from an EMBL/GenBank/DDBJ whole genome shotgun (WGS) entry which is preliminary data.</text>
</comment>
<dbReference type="AlphaFoldDB" id="A0A8J7FQ01"/>
<protein>
    <recommendedName>
        <fullName evidence="4">Outer membrane protein beta-barrel domain-containing protein</fullName>
    </recommendedName>
</protein>
<evidence type="ECO:0008006" key="4">
    <source>
        <dbReference type="Google" id="ProtNLM"/>
    </source>
</evidence>
<evidence type="ECO:0000313" key="3">
    <source>
        <dbReference type="Proteomes" id="UP000604481"/>
    </source>
</evidence>
<evidence type="ECO:0000256" key="1">
    <source>
        <dbReference type="SAM" id="SignalP"/>
    </source>
</evidence>
<keyword evidence="1" id="KW-0732">Signal</keyword>